<protein>
    <submittedName>
        <fullName evidence="2">LT_GEWL domain containing protein</fullName>
    </submittedName>
</protein>
<dbReference type="PROSITE" id="PS51257">
    <property type="entry name" value="PROKAR_LIPOPROTEIN"/>
    <property type="match status" value="1"/>
</dbReference>
<dbReference type="EMBL" id="LR796682">
    <property type="protein sequence ID" value="CAB4159002.1"/>
    <property type="molecule type" value="Genomic_DNA"/>
</dbReference>
<accession>A0A6J5NJW0</accession>
<proteinExistence type="predicted"/>
<name>A0A6J5NJW0_9CAUD</name>
<evidence type="ECO:0000259" key="1">
    <source>
        <dbReference type="Pfam" id="PF01464"/>
    </source>
</evidence>
<sequence>MIGRVARLVLVGVALGGCASVGGSGLRDSGLSARGVARIEGDPSKRRVAESVVRHAERHGVPPRLALAVTYAESRFRVDAVGPQTPWGRAYGPMQVLVSTARTVEPGVSAAALRTYEVGPRVGVAYLARGFREQRGDMCRTAMRYHGGPNERMWGPRTRQYCRIVMGAL</sequence>
<dbReference type="InterPro" id="IPR008258">
    <property type="entry name" value="Transglycosylase_SLT_dom_1"/>
</dbReference>
<dbReference type="Pfam" id="PF01464">
    <property type="entry name" value="SLT"/>
    <property type="match status" value="1"/>
</dbReference>
<dbReference type="InterPro" id="IPR023346">
    <property type="entry name" value="Lysozyme-like_dom_sf"/>
</dbReference>
<gene>
    <name evidence="2" type="ORF">UFOVP706_47</name>
</gene>
<dbReference type="Gene3D" id="1.10.530.10">
    <property type="match status" value="1"/>
</dbReference>
<feature type="domain" description="Transglycosylase SLT" evidence="1">
    <location>
        <begin position="55"/>
        <end position="151"/>
    </location>
</feature>
<organism evidence="2">
    <name type="scientific">uncultured Caudovirales phage</name>
    <dbReference type="NCBI Taxonomy" id="2100421"/>
    <lineage>
        <taxon>Viruses</taxon>
        <taxon>Duplodnaviria</taxon>
        <taxon>Heunggongvirae</taxon>
        <taxon>Uroviricota</taxon>
        <taxon>Caudoviricetes</taxon>
        <taxon>Peduoviridae</taxon>
        <taxon>Maltschvirus</taxon>
        <taxon>Maltschvirus maltsch</taxon>
    </lineage>
</organism>
<reference evidence="2" key="1">
    <citation type="submission" date="2020-04" db="EMBL/GenBank/DDBJ databases">
        <authorList>
            <person name="Chiriac C."/>
            <person name="Salcher M."/>
            <person name="Ghai R."/>
            <person name="Kavagutti S V."/>
        </authorList>
    </citation>
    <scope>NUCLEOTIDE SEQUENCE</scope>
</reference>
<evidence type="ECO:0000313" key="2">
    <source>
        <dbReference type="EMBL" id="CAB4159002.1"/>
    </source>
</evidence>
<dbReference type="SUPFAM" id="SSF53955">
    <property type="entry name" value="Lysozyme-like"/>
    <property type="match status" value="1"/>
</dbReference>